<organism evidence="1 2">
    <name type="scientific">Acinetobacter pittii</name>
    <name type="common">Acinetobacter genomosp. 3</name>
    <dbReference type="NCBI Taxonomy" id="48296"/>
    <lineage>
        <taxon>Bacteria</taxon>
        <taxon>Pseudomonadati</taxon>
        <taxon>Pseudomonadota</taxon>
        <taxon>Gammaproteobacteria</taxon>
        <taxon>Moraxellales</taxon>
        <taxon>Moraxellaceae</taxon>
        <taxon>Acinetobacter</taxon>
        <taxon>Acinetobacter calcoaceticus/baumannii complex</taxon>
    </lineage>
</organism>
<gene>
    <name evidence="1" type="ORF">G8E09_04260</name>
</gene>
<evidence type="ECO:0000313" key="2">
    <source>
        <dbReference type="Proteomes" id="UP000501692"/>
    </source>
</evidence>
<dbReference type="EMBL" id="CP049806">
    <property type="protein sequence ID" value="QIT16981.1"/>
    <property type="molecule type" value="Genomic_DNA"/>
</dbReference>
<dbReference type="Proteomes" id="UP000501692">
    <property type="component" value="Chromosome"/>
</dbReference>
<reference evidence="1 2" key="1">
    <citation type="submission" date="2020-03" db="EMBL/GenBank/DDBJ databases">
        <authorList>
            <person name="Zhang L."/>
            <person name="Han X."/>
            <person name="Chen Y."/>
            <person name="Yu Y."/>
        </authorList>
    </citation>
    <scope>NUCLEOTIDE SEQUENCE [LARGE SCALE GENOMIC DNA]</scope>
    <source>
        <strain evidence="1 2">A1254</strain>
    </source>
</reference>
<protein>
    <recommendedName>
        <fullName evidence="3">Lipoprotein</fullName>
    </recommendedName>
</protein>
<evidence type="ECO:0000313" key="1">
    <source>
        <dbReference type="EMBL" id="QIT16981.1"/>
    </source>
</evidence>
<accession>A0A6H0FRJ9</accession>
<dbReference type="PROSITE" id="PS51257">
    <property type="entry name" value="PROKAR_LIPOPROTEIN"/>
    <property type="match status" value="1"/>
</dbReference>
<proteinExistence type="predicted"/>
<sequence length="271" mass="31454">MNFMKIIIILIQCTAIFGCTDSSKTASQHLSEKSNVKYYKDTSKQGDLVVWGISSNLILKTVVGDKTNIAKGTILKSPFLGQFPINFIPKIKNLSKNDTIENVADPENPMQFNLLLNNTKNIEINNFYDTSHQNQVKVIVENFSTADPIYLRYKKTPREWINYFTSQEVIKDEDLFKKFELECYSLKNLKAHISRFYHCIGNASDSYHSEFLMTIAKQHDGNNQIVVTTEVETPLYPNISIKWIMPYESLKDWKKVDKNIWRLLKAWNVHK</sequence>
<evidence type="ECO:0008006" key="3">
    <source>
        <dbReference type="Google" id="ProtNLM"/>
    </source>
</evidence>
<dbReference type="AlphaFoldDB" id="A0A6H0FRJ9"/>
<name>A0A6H0FRJ9_ACIPI</name>